<dbReference type="GeneID" id="54291027"/>
<keyword evidence="1" id="KW-0732">Signal</keyword>
<evidence type="ECO:0008006" key="4">
    <source>
        <dbReference type="Google" id="ProtNLM"/>
    </source>
</evidence>
<feature type="signal peptide" evidence="1">
    <location>
        <begin position="1"/>
        <end position="19"/>
    </location>
</feature>
<dbReference type="AlphaFoldDB" id="A0A6A5Y223"/>
<evidence type="ECO:0000313" key="2">
    <source>
        <dbReference type="EMBL" id="KAF2019296.1"/>
    </source>
</evidence>
<reference evidence="2" key="1">
    <citation type="journal article" date="2020" name="Stud. Mycol.">
        <title>101 Dothideomycetes genomes: a test case for predicting lifestyles and emergence of pathogens.</title>
        <authorList>
            <person name="Haridas S."/>
            <person name="Albert R."/>
            <person name="Binder M."/>
            <person name="Bloem J."/>
            <person name="Labutti K."/>
            <person name="Salamov A."/>
            <person name="Andreopoulos B."/>
            <person name="Baker S."/>
            <person name="Barry K."/>
            <person name="Bills G."/>
            <person name="Bluhm B."/>
            <person name="Cannon C."/>
            <person name="Castanera R."/>
            <person name="Culley D."/>
            <person name="Daum C."/>
            <person name="Ezra D."/>
            <person name="Gonzalez J."/>
            <person name="Henrissat B."/>
            <person name="Kuo A."/>
            <person name="Liang C."/>
            <person name="Lipzen A."/>
            <person name="Lutzoni F."/>
            <person name="Magnuson J."/>
            <person name="Mondo S."/>
            <person name="Nolan M."/>
            <person name="Ohm R."/>
            <person name="Pangilinan J."/>
            <person name="Park H.-J."/>
            <person name="Ramirez L."/>
            <person name="Alfaro M."/>
            <person name="Sun H."/>
            <person name="Tritt A."/>
            <person name="Yoshinaga Y."/>
            <person name="Zwiers L.-H."/>
            <person name="Turgeon B."/>
            <person name="Goodwin S."/>
            <person name="Spatafora J."/>
            <person name="Crous P."/>
            <person name="Grigoriev I."/>
        </authorList>
    </citation>
    <scope>NUCLEOTIDE SEQUENCE</scope>
    <source>
        <strain evidence="2">CBS 175.79</strain>
    </source>
</reference>
<organism evidence="2 3">
    <name type="scientific">Aaosphaeria arxii CBS 175.79</name>
    <dbReference type="NCBI Taxonomy" id="1450172"/>
    <lineage>
        <taxon>Eukaryota</taxon>
        <taxon>Fungi</taxon>
        <taxon>Dikarya</taxon>
        <taxon>Ascomycota</taxon>
        <taxon>Pezizomycotina</taxon>
        <taxon>Dothideomycetes</taxon>
        <taxon>Pleosporomycetidae</taxon>
        <taxon>Pleosporales</taxon>
        <taxon>Pleosporales incertae sedis</taxon>
        <taxon>Aaosphaeria</taxon>
    </lineage>
</organism>
<dbReference type="Proteomes" id="UP000799778">
    <property type="component" value="Unassembled WGS sequence"/>
</dbReference>
<dbReference type="EMBL" id="ML978067">
    <property type="protein sequence ID" value="KAF2019296.1"/>
    <property type="molecule type" value="Genomic_DNA"/>
</dbReference>
<dbReference type="OrthoDB" id="3763539at2759"/>
<keyword evidence="3" id="KW-1185">Reference proteome</keyword>
<accession>A0A6A5Y223</accession>
<evidence type="ECO:0000256" key="1">
    <source>
        <dbReference type="SAM" id="SignalP"/>
    </source>
</evidence>
<dbReference type="RefSeq" id="XP_033387635.1">
    <property type="nucleotide sequence ID" value="XM_033533630.1"/>
</dbReference>
<protein>
    <recommendedName>
        <fullName evidence="4">AA1-like domain-containing protein</fullName>
    </recommendedName>
</protein>
<gene>
    <name evidence="2" type="ORF">BU24DRAFT_489288</name>
</gene>
<proteinExistence type="predicted"/>
<sequence>MLPNLNTLTFLLLPSLALSSPLLTRQTSPCAPTSYTITNYLYTTSPSSGATVHFTFQSHFPDPSLIQDAVSSPTSCDAKSPDGTIPNSNACTADRRLLFDLRGPQERGEWQVSHSWRCDGQEWMASTPVKFEPLNCAATEEGGSICSSPDVVVTPLNVRRICGGPTCQ</sequence>
<name>A0A6A5Y223_9PLEO</name>
<evidence type="ECO:0000313" key="3">
    <source>
        <dbReference type="Proteomes" id="UP000799778"/>
    </source>
</evidence>
<feature type="chain" id="PRO_5025616495" description="AA1-like domain-containing protein" evidence="1">
    <location>
        <begin position="20"/>
        <end position="168"/>
    </location>
</feature>